<evidence type="ECO:0000313" key="10">
    <source>
        <dbReference type="EMBL" id="KAK2195707.1"/>
    </source>
</evidence>
<keyword evidence="4" id="KW-1133">Transmembrane helix</keyword>
<comment type="subcellular location">
    <subcellularLocation>
        <location evidence="1">Membrane</location>
        <topology evidence="1">Single-pass membrane protein</topology>
    </subcellularLocation>
</comment>
<dbReference type="PROSITE" id="PS51778">
    <property type="entry name" value="VAST"/>
    <property type="match status" value="1"/>
</dbReference>
<dbReference type="GeneID" id="94336598"/>
<dbReference type="Pfam" id="PF02893">
    <property type="entry name" value="GRAM"/>
    <property type="match status" value="1"/>
</dbReference>
<evidence type="ECO:0000256" key="2">
    <source>
        <dbReference type="ARBA" id="ARBA00022443"/>
    </source>
</evidence>
<dbReference type="Pfam" id="PF16016">
    <property type="entry name" value="VASt"/>
    <property type="match status" value="1"/>
</dbReference>
<sequence>MPLTLNAAENLTFLERIYTADAQSAKRCLLALKDVKFSKRALSKLESMLSLKDVYEFDDHIQFVKACLKRVEDTFSPTHHHHRRPRIHACQLISSFDKTTSTNGICTTSNSQGIDHTCSNISHAYSAGSFTDGDFILNPKSTPGSPFMGTQVLGKSFSWDEATGDVEKGLLDNSRLKIVLKTLNTNDWNDENYRSASLIGKYNEDIASLTLQDAMSWKLLCQCQRGFLHFILKTLDMEISGVNYFTESTRQVSTQLQSMIENAEAMSQTLREQLKSYSGSFLFSVSEYKQSCAKFVKLKKGVENAALKCSTRLVENVPITRRCSYEGCGGVNADNVAFHQAFTSDPADFIRWTNYVEQLCLTDHKFNNLCKKEEAYIGNLTSVFRKFCHEYPRQIYSVQISCLEKLAKFPSVVLGFYLELAECLYQILPIFVSFAKLRDVWDLSSFNLSCNNSCSSFQVLLINSALGIFSLVRDLVRKLSKFYEARHVQLQSCLSDATLAGSSLNEFWIALSDHYRIMYESWSSVYGYILELFINTDTRNNPTLFTRRFSNDFSSYRFNPGLKQDTMDNIVIPIDYFDRLSSILESLVTDGIQSGFMMGSTMLRACSKMSTWEENVARIATSCHIDRTDLLESILNVNKTNTFFLTQVDSVGLDIKAHHFDSYDLESDNYTDAENKAEFVKVNAEHKTRVISLNRTFNALEMYKDNLAQLRDGSQLFAKALVDYSEHGTNFQFKRGDVIHVKIAGGTCLWYGHSSNGIYRWFPAKFVEIMDNEPKWYRKADLEVSTYLDKYANVALEARKVAPLALSSKSELKQSFVLAKLGLEGRVEHEFRCALCRRIVLRGSLYISKTHIGFISSFNDSTIFGQQTTWITSLDDIADCYNTAGGGRFSFYFKIVLKNSQEHTFHSMMHARRICETIRAVAKLKASEKKFAQLETVELDGENWQRQLEDIFGLLDFPAPSCQNEVDMPLEEYFNMALRDNVGPDCAIARTRHGQHAFDFQGDVDPVDFDWSNADEIQIVRRELSYKLKDKRFTVLVSRFAQACATESLIYALVKGRELVYQSSCRMKNIPYANYFYTVIRITATAISEGKTHVKAQHKVVLVRNTLFSSIIRSEASERLDGSAAMVCMKVGIIATRDSTGDFENSKLASEGAKAEYVVQPLSRRKILMLVCLSSITGLCAITLRSGLHFWGLDFLFG</sequence>
<dbReference type="InterPro" id="IPR036028">
    <property type="entry name" value="SH3-like_dom_sf"/>
</dbReference>
<evidence type="ECO:0000313" key="11">
    <source>
        <dbReference type="Proteomes" id="UP001214638"/>
    </source>
</evidence>
<keyword evidence="11" id="KW-1185">Reference proteome</keyword>
<comment type="caution">
    <text evidence="10">The sequence shown here is derived from an EMBL/GenBank/DDBJ whole genome shotgun (WGS) entry which is preliminary data.</text>
</comment>
<evidence type="ECO:0000256" key="5">
    <source>
        <dbReference type="ARBA" id="ARBA00023136"/>
    </source>
</evidence>
<name>A0AAD9PJN4_9APIC</name>
<reference evidence="10" key="1">
    <citation type="journal article" date="2023" name="Nat. Microbiol.">
        <title>Babesia duncani multi-omics identifies virulence factors and drug targets.</title>
        <authorList>
            <person name="Singh P."/>
            <person name="Lonardi S."/>
            <person name="Liang Q."/>
            <person name="Vydyam P."/>
            <person name="Khabirova E."/>
            <person name="Fang T."/>
            <person name="Gihaz S."/>
            <person name="Thekkiniath J."/>
            <person name="Munshi M."/>
            <person name="Abel S."/>
            <person name="Ciampossin L."/>
            <person name="Batugedara G."/>
            <person name="Gupta M."/>
            <person name="Lu X.M."/>
            <person name="Lenz T."/>
            <person name="Chakravarty S."/>
            <person name="Cornillot E."/>
            <person name="Hu Y."/>
            <person name="Ma W."/>
            <person name="Gonzalez L.M."/>
            <person name="Sanchez S."/>
            <person name="Estrada K."/>
            <person name="Sanchez-Flores A."/>
            <person name="Montero E."/>
            <person name="Harb O.S."/>
            <person name="Le Roch K.G."/>
            <person name="Mamoun C.B."/>
        </authorList>
    </citation>
    <scope>NUCLEOTIDE SEQUENCE</scope>
    <source>
        <strain evidence="10">WA1</strain>
    </source>
</reference>
<dbReference type="InterPro" id="IPR011993">
    <property type="entry name" value="PH-like_dom_sf"/>
</dbReference>
<dbReference type="GO" id="GO:0032934">
    <property type="term" value="F:sterol binding"/>
    <property type="evidence" value="ECO:0007669"/>
    <property type="project" value="TreeGrafter"/>
</dbReference>
<dbReference type="GO" id="GO:0140268">
    <property type="term" value="C:endoplasmic reticulum-plasma membrane contact site"/>
    <property type="evidence" value="ECO:0007669"/>
    <property type="project" value="TreeGrafter"/>
</dbReference>
<feature type="domain" description="SH3" evidence="8">
    <location>
        <begin position="713"/>
        <end position="772"/>
    </location>
</feature>
<dbReference type="InterPro" id="IPR004182">
    <property type="entry name" value="GRAM"/>
</dbReference>
<dbReference type="EMBL" id="JALLKP010000003">
    <property type="protein sequence ID" value="KAK2195707.1"/>
    <property type="molecule type" value="Genomic_DNA"/>
</dbReference>
<accession>A0AAD9PJN4</accession>
<dbReference type="GO" id="GO:0005886">
    <property type="term" value="C:plasma membrane"/>
    <property type="evidence" value="ECO:0007669"/>
    <property type="project" value="TreeGrafter"/>
</dbReference>
<dbReference type="InterPro" id="IPR031968">
    <property type="entry name" value="VASt"/>
</dbReference>
<dbReference type="InterPro" id="IPR051482">
    <property type="entry name" value="Cholesterol_transport"/>
</dbReference>
<dbReference type="InterPro" id="IPR001452">
    <property type="entry name" value="SH3_domain"/>
</dbReference>
<dbReference type="GO" id="GO:0120015">
    <property type="term" value="F:sterol transfer activity"/>
    <property type="evidence" value="ECO:0007669"/>
    <property type="project" value="TreeGrafter"/>
</dbReference>
<dbReference type="Gene3D" id="2.30.30.40">
    <property type="entry name" value="SH3 Domains"/>
    <property type="match status" value="1"/>
</dbReference>
<dbReference type="GO" id="GO:0005789">
    <property type="term" value="C:endoplasmic reticulum membrane"/>
    <property type="evidence" value="ECO:0007669"/>
    <property type="project" value="TreeGrafter"/>
</dbReference>
<feature type="coiled-coil region" evidence="7">
    <location>
        <begin position="253"/>
        <end position="280"/>
    </location>
</feature>
<feature type="domain" description="VASt" evidence="9">
    <location>
        <begin position="955"/>
        <end position="1121"/>
    </location>
</feature>
<keyword evidence="5" id="KW-0472">Membrane</keyword>
<dbReference type="PANTHER" id="PTHR23319">
    <property type="entry name" value="GRAM DOMAIN CONTAINING 1B, ISOFORM E"/>
    <property type="match status" value="1"/>
</dbReference>
<proteinExistence type="predicted"/>
<evidence type="ECO:0000256" key="6">
    <source>
        <dbReference type="PROSITE-ProRule" id="PRU00192"/>
    </source>
</evidence>
<keyword evidence="7" id="KW-0175">Coiled coil</keyword>
<keyword evidence="3" id="KW-0812">Transmembrane</keyword>
<evidence type="ECO:0000256" key="3">
    <source>
        <dbReference type="ARBA" id="ARBA00022692"/>
    </source>
</evidence>
<dbReference type="PANTHER" id="PTHR23319:SF4">
    <property type="entry name" value="GRAM DOMAIN CONTAINING 1B, ISOFORM E"/>
    <property type="match status" value="1"/>
</dbReference>
<evidence type="ECO:0000259" key="8">
    <source>
        <dbReference type="PROSITE" id="PS50002"/>
    </source>
</evidence>
<dbReference type="KEGG" id="bdw:94336598"/>
<dbReference type="GO" id="GO:0032366">
    <property type="term" value="P:intracellular sterol transport"/>
    <property type="evidence" value="ECO:0007669"/>
    <property type="project" value="TreeGrafter"/>
</dbReference>
<dbReference type="SUPFAM" id="SSF50044">
    <property type="entry name" value="SH3-domain"/>
    <property type="match status" value="1"/>
</dbReference>
<dbReference type="RefSeq" id="XP_067802550.1">
    <property type="nucleotide sequence ID" value="XM_067947328.1"/>
</dbReference>
<evidence type="ECO:0000256" key="1">
    <source>
        <dbReference type="ARBA" id="ARBA00004167"/>
    </source>
</evidence>
<dbReference type="PROSITE" id="PS50002">
    <property type="entry name" value="SH3"/>
    <property type="match status" value="1"/>
</dbReference>
<gene>
    <name evidence="10" type="ORF">BdWA1_002300</name>
</gene>
<keyword evidence="2 6" id="KW-0728">SH3 domain</keyword>
<protein>
    <submittedName>
        <fullName evidence="10">Bifunctional GRAM domain/VASt domain/PH-like domain superfamily/SH3 domain/SH3-like domain superfamily</fullName>
    </submittedName>
</protein>
<organism evidence="10 11">
    <name type="scientific">Babesia duncani</name>
    <dbReference type="NCBI Taxonomy" id="323732"/>
    <lineage>
        <taxon>Eukaryota</taxon>
        <taxon>Sar</taxon>
        <taxon>Alveolata</taxon>
        <taxon>Apicomplexa</taxon>
        <taxon>Aconoidasida</taxon>
        <taxon>Piroplasmida</taxon>
        <taxon>Babesiidae</taxon>
        <taxon>Babesia</taxon>
    </lineage>
</organism>
<dbReference type="Gene3D" id="2.30.29.30">
    <property type="entry name" value="Pleckstrin-homology domain (PH domain)/Phosphotyrosine-binding domain (PTB)"/>
    <property type="match status" value="1"/>
</dbReference>
<dbReference type="AlphaFoldDB" id="A0AAD9PJN4"/>
<evidence type="ECO:0000259" key="9">
    <source>
        <dbReference type="PROSITE" id="PS51778"/>
    </source>
</evidence>
<dbReference type="Proteomes" id="UP001214638">
    <property type="component" value="Unassembled WGS sequence"/>
</dbReference>
<evidence type="ECO:0000256" key="7">
    <source>
        <dbReference type="SAM" id="Coils"/>
    </source>
</evidence>
<evidence type="ECO:0000256" key="4">
    <source>
        <dbReference type="ARBA" id="ARBA00022989"/>
    </source>
</evidence>